<dbReference type="EMBL" id="PCVM01000051">
    <property type="protein sequence ID" value="PIQ73519.1"/>
    <property type="molecule type" value="Genomic_DNA"/>
</dbReference>
<keyword evidence="2 5" id="KW-0812">Transmembrane</keyword>
<feature type="transmembrane region" description="Helical" evidence="5">
    <location>
        <begin position="61"/>
        <end position="84"/>
    </location>
</feature>
<dbReference type="AlphaFoldDB" id="A0A2M6IUD4"/>
<keyword evidence="3 5" id="KW-1133">Transmembrane helix</keyword>
<feature type="transmembrane region" description="Helical" evidence="5">
    <location>
        <begin position="163"/>
        <end position="186"/>
    </location>
</feature>
<feature type="transmembrane region" description="Helical" evidence="5">
    <location>
        <begin position="28"/>
        <end position="55"/>
    </location>
</feature>
<dbReference type="GO" id="GO:0005384">
    <property type="term" value="F:manganese ion transmembrane transporter activity"/>
    <property type="evidence" value="ECO:0007669"/>
    <property type="project" value="InterPro"/>
</dbReference>
<evidence type="ECO:0000256" key="2">
    <source>
        <dbReference type="ARBA" id="ARBA00022692"/>
    </source>
</evidence>
<comment type="subcellular location">
    <subcellularLocation>
        <location evidence="1">Endomembrane system</location>
        <topology evidence="1">Multi-pass membrane protein</topology>
    </subcellularLocation>
</comment>
<sequence>MSYSKEDLEKHLKEEHRQSPFSEYLKEIVYGGADGIVTTFAVVAGFAGAGAAAQIGGLGTLTVLLFGLANLFGDASSMALGNFLSIRSEQDRYKKEEDKEFFEIKHNPNMEKAESVEIMKQQGFDQKAAQKLVDIYATNEKYWVSFMMKYELEMANPFDENPYFTAVATFMSFIFFGTIPLIPYLIDSANPNGFILAITATILALFLLGILRLRVTKQSAIRSVGEIVLIGGVSAVIAYIVGTFFRI</sequence>
<organism evidence="6 7">
    <name type="scientific">Candidatus Roizmanbacteria bacterium CG11_big_fil_rev_8_21_14_0_20_36_8</name>
    <dbReference type="NCBI Taxonomy" id="1974856"/>
    <lineage>
        <taxon>Bacteria</taxon>
        <taxon>Candidatus Roizmaniibacteriota</taxon>
    </lineage>
</organism>
<feature type="transmembrane region" description="Helical" evidence="5">
    <location>
        <begin position="192"/>
        <end position="211"/>
    </location>
</feature>
<evidence type="ECO:0000256" key="5">
    <source>
        <dbReference type="SAM" id="Phobius"/>
    </source>
</evidence>
<name>A0A2M6IUD4_9BACT</name>
<evidence type="ECO:0000256" key="3">
    <source>
        <dbReference type="ARBA" id="ARBA00022989"/>
    </source>
</evidence>
<gene>
    <name evidence="6" type="ORF">COV58_02110</name>
</gene>
<keyword evidence="4 5" id="KW-0472">Membrane</keyword>
<dbReference type="PANTHER" id="PTHR31851">
    <property type="entry name" value="FE(2+)/MN(2+) TRANSPORTER PCL1"/>
    <property type="match status" value="1"/>
</dbReference>
<feature type="transmembrane region" description="Helical" evidence="5">
    <location>
        <begin position="223"/>
        <end position="245"/>
    </location>
</feature>
<reference evidence="6 7" key="1">
    <citation type="submission" date="2017-09" db="EMBL/GenBank/DDBJ databases">
        <title>Depth-based differentiation of microbial function through sediment-hosted aquifers and enrichment of novel symbionts in the deep terrestrial subsurface.</title>
        <authorList>
            <person name="Probst A.J."/>
            <person name="Ladd B."/>
            <person name="Jarett J.K."/>
            <person name="Geller-Mcgrath D.E."/>
            <person name="Sieber C.M."/>
            <person name="Emerson J.B."/>
            <person name="Anantharaman K."/>
            <person name="Thomas B.C."/>
            <person name="Malmstrom R."/>
            <person name="Stieglmeier M."/>
            <person name="Klingl A."/>
            <person name="Woyke T."/>
            <person name="Ryan C.M."/>
            <person name="Banfield J.F."/>
        </authorList>
    </citation>
    <scope>NUCLEOTIDE SEQUENCE [LARGE SCALE GENOMIC DNA]</scope>
    <source>
        <strain evidence="6">CG11_big_fil_rev_8_21_14_0_20_36_8</strain>
    </source>
</reference>
<dbReference type="Proteomes" id="UP000231056">
    <property type="component" value="Unassembled WGS sequence"/>
</dbReference>
<comment type="caution">
    <text evidence="6">The sequence shown here is derived from an EMBL/GenBank/DDBJ whole genome shotgun (WGS) entry which is preliminary data.</text>
</comment>
<proteinExistence type="predicted"/>
<evidence type="ECO:0000256" key="4">
    <source>
        <dbReference type="ARBA" id="ARBA00023136"/>
    </source>
</evidence>
<evidence type="ECO:0000313" key="6">
    <source>
        <dbReference type="EMBL" id="PIQ73519.1"/>
    </source>
</evidence>
<protein>
    <submittedName>
        <fullName evidence="6">GMP synthase</fullName>
    </submittedName>
</protein>
<accession>A0A2M6IUD4</accession>
<dbReference type="GO" id="GO:0012505">
    <property type="term" value="C:endomembrane system"/>
    <property type="evidence" value="ECO:0007669"/>
    <property type="project" value="UniProtKB-SubCell"/>
</dbReference>
<evidence type="ECO:0000313" key="7">
    <source>
        <dbReference type="Proteomes" id="UP000231056"/>
    </source>
</evidence>
<evidence type="ECO:0000256" key="1">
    <source>
        <dbReference type="ARBA" id="ARBA00004127"/>
    </source>
</evidence>
<dbReference type="InterPro" id="IPR008217">
    <property type="entry name" value="Ccc1_fam"/>
</dbReference>
<dbReference type="GO" id="GO:0030026">
    <property type="term" value="P:intracellular manganese ion homeostasis"/>
    <property type="evidence" value="ECO:0007669"/>
    <property type="project" value="InterPro"/>
</dbReference>
<dbReference type="Pfam" id="PF01988">
    <property type="entry name" value="VIT1"/>
    <property type="match status" value="1"/>
</dbReference>